<keyword evidence="2 5" id="KW-0812">Transmembrane</keyword>
<accession>A0A451G4R0</accession>
<feature type="transmembrane region" description="Helical" evidence="5">
    <location>
        <begin position="29"/>
        <end position="52"/>
    </location>
</feature>
<evidence type="ECO:0000313" key="7">
    <source>
        <dbReference type="Proteomes" id="UP000285478"/>
    </source>
</evidence>
<evidence type="ECO:0000313" key="6">
    <source>
        <dbReference type="EMBL" id="QAB14468.1"/>
    </source>
</evidence>
<name>A0A451G4R0_9GAMM</name>
<sequence length="144" mass="16267">MPTTLLTAFTTVAGLIAVSHVYFSPALSAYAGLGFIPLILGLGLLGCGARFYKQSTGRSWLNQGDGELVTLGVFKHVRHPFHLGATLILVGEAWLTGNHWSAWLLVAAFVLWLDRCHLKALETHFQERFGQRYRRYQQRVRRWV</sequence>
<comment type="subcellular location">
    <subcellularLocation>
        <location evidence="1">Endomembrane system</location>
        <topology evidence="1">Multi-pass membrane protein</topology>
    </subcellularLocation>
</comment>
<dbReference type="EMBL" id="CP035033">
    <property type="protein sequence ID" value="QAB14468.1"/>
    <property type="molecule type" value="Genomic_DNA"/>
</dbReference>
<gene>
    <name evidence="6" type="ORF">EPV75_01690</name>
</gene>
<dbReference type="Pfam" id="PF04191">
    <property type="entry name" value="PEMT"/>
    <property type="match status" value="1"/>
</dbReference>
<evidence type="ECO:0000256" key="4">
    <source>
        <dbReference type="ARBA" id="ARBA00023136"/>
    </source>
</evidence>
<protein>
    <submittedName>
        <fullName evidence="6">DUF1295 domain-containing protein</fullName>
    </submittedName>
</protein>
<organism evidence="6 7">
    <name type="scientific">Hydrogenovibrio thermophilus</name>
    <dbReference type="NCBI Taxonomy" id="265883"/>
    <lineage>
        <taxon>Bacteria</taxon>
        <taxon>Pseudomonadati</taxon>
        <taxon>Pseudomonadota</taxon>
        <taxon>Gammaproteobacteria</taxon>
        <taxon>Thiotrichales</taxon>
        <taxon>Piscirickettsiaceae</taxon>
        <taxon>Hydrogenovibrio</taxon>
    </lineage>
</organism>
<evidence type="ECO:0000256" key="1">
    <source>
        <dbReference type="ARBA" id="ARBA00004127"/>
    </source>
</evidence>
<dbReference type="KEGG" id="htr:EPV75_01690"/>
<evidence type="ECO:0000256" key="3">
    <source>
        <dbReference type="ARBA" id="ARBA00022989"/>
    </source>
</evidence>
<dbReference type="GO" id="GO:0012505">
    <property type="term" value="C:endomembrane system"/>
    <property type="evidence" value="ECO:0007669"/>
    <property type="project" value="UniProtKB-SubCell"/>
</dbReference>
<keyword evidence="4 5" id="KW-0472">Membrane</keyword>
<keyword evidence="7" id="KW-1185">Reference proteome</keyword>
<evidence type="ECO:0000256" key="5">
    <source>
        <dbReference type="SAM" id="Phobius"/>
    </source>
</evidence>
<evidence type="ECO:0000256" key="2">
    <source>
        <dbReference type="ARBA" id="ARBA00022692"/>
    </source>
</evidence>
<dbReference type="InterPro" id="IPR007318">
    <property type="entry name" value="Phopholipid_MeTrfase"/>
</dbReference>
<dbReference type="Gene3D" id="1.20.120.1630">
    <property type="match status" value="1"/>
</dbReference>
<dbReference type="Proteomes" id="UP000285478">
    <property type="component" value="Chromosome"/>
</dbReference>
<dbReference type="RefSeq" id="WP_128384271.1">
    <property type="nucleotide sequence ID" value="NZ_CP035033.1"/>
</dbReference>
<keyword evidence="3 5" id="KW-1133">Transmembrane helix</keyword>
<dbReference type="AlphaFoldDB" id="A0A451G4R0"/>
<proteinExistence type="predicted"/>
<reference evidence="6 7" key="1">
    <citation type="journal article" date="2018" name="Environ. Microbiol.">
        <title>Genomes of ubiquitous marine and hypersaline Hydrogenovibrio, Thiomicrorhabdus and Thiomicrospira spp. encode a diversity of mechanisms to sustain chemolithoautotrophy in heterogeneous environments.</title>
        <authorList>
            <person name="Scott K.M."/>
            <person name="Williams J."/>
            <person name="Porter C.M.B."/>
            <person name="Russel S."/>
            <person name="Harmer T.L."/>
            <person name="Paul J.H."/>
            <person name="Antonen K.M."/>
            <person name="Bridges M.K."/>
            <person name="Camper G.J."/>
            <person name="Campla C.K."/>
            <person name="Casella L.G."/>
            <person name="Chase E."/>
            <person name="Conrad J.W."/>
            <person name="Cruz M.C."/>
            <person name="Dunlap D.S."/>
            <person name="Duran L."/>
            <person name="Fahsbender E.M."/>
            <person name="Goldsmith D.B."/>
            <person name="Keeley R.F."/>
            <person name="Kondoff M.R."/>
            <person name="Kussy B.I."/>
            <person name="Lane M.K."/>
            <person name="Lawler S."/>
            <person name="Leigh B.A."/>
            <person name="Lewis C."/>
            <person name="Lostal L.M."/>
            <person name="Marking D."/>
            <person name="Mancera P.A."/>
            <person name="McClenthan E.C."/>
            <person name="McIntyre E.A."/>
            <person name="Mine J.A."/>
            <person name="Modi S."/>
            <person name="Moore B.D."/>
            <person name="Morgan W.A."/>
            <person name="Nelson K.M."/>
            <person name="Nguyen K.N."/>
            <person name="Ogburn N."/>
            <person name="Parrino D.G."/>
            <person name="Pedapudi A.D."/>
            <person name="Pelham R.P."/>
            <person name="Preece A.M."/>
            <person name="Rampersad E.A."/>
            <person name="Richardson J.C."/>
            <person name="Rodgers C.M."/>
            <person name="Schaffer B.L."/>
            <person name="Sheridan N.E."/>
            <person name="Solone M.R."/>
            <person name="Staley Z.R."/>
            <person name="Tabuchi M."/>
            <person name="Waide R.J."/>
            <person name="Wanjugi P.W."/>
            <person name="Young S."/>
            <person name="Clum A."/>
            <person name="Daum C."/>
            <person name="Huntemann M."/>
            <person name="Ivanova N."/>
            <person name="Kyrpides N."/>
            <person name="Mikhailova N."/>
            <person name="Palaniappan K."/>
            <person name="Pillay M."/>
            <person name="Reddy T.B.K."/>
            <person name="Shapiro N."/>
            <person name="Stamatis D."/>
            <person name="Varghese N."/>
            <person name="Woyke T."/>
            <person name="Boden R."/>
            <person name="Freyermuth S.K."/>
            <person name="Kerfeld C.A."/>
        </authorList>
    </citation>
    <scope>NUCLEOTIDE SEQUENCE [LARGE SCALE GENOMIC DNA]</scope>
    <source>
        <strain evidence="6 7">JR-2</strain>
    </source>
</reference>